<evidence type="ECO:0000313" key="1">
    <source>
        <dbReference type="EMBL" id="GMI95648.1"/>
    </source>
</evidence>
<dbReference type="EMBL" id="BSYR01000027">
    <property type="protein sequence ID" value="GMI95648.1"/>
    <property type="molecule type" value="Genomic_DNA"/>
</dbReference>
<name>A0A9W7IK72_HIBTR</name>
<proteinExistence type="predicted"/>
<comment type="caution">
    <text evidence="1">The sequence shown here is derived from an EMBL/GenBank/DDBJ whole genome shotgun (WGS) entry which is preliminary data.</text>
</comment>
<sequence length="498" mass="56655">MEDFNSEIPGSSCSISSEPPDIRNWFSSYKYESFVLDTCENFGGMFSEEIESDKYDLAIGEINREREKNADRCGEIRNADERESFNSKEDSLHSLSVLSEPSDIRKWFSSYVYESPLLDTNDCFKSHVSRGSEVEKDELVNEESINDKFVNSDRFHEYSSRKNCSTKSVKCSTSSVDRKGDSDPLFSEPVDIQKWFPDYVYESPVLDTNDELQDSLSKETQSSHDEFAVKGGEQGNFKTTTETKFRDEVVIGKKMCSNGFGKCNSYCPTRPDEQENKPACKNLHRSVAKENLSWQGDVHSEKNLEPNLEFKQELNSSIYCGYSLSELNRADSQSLDSSKKLIDRKSSIRKSSETKVRTDKVVIRSHNQSPDFDEGCEGYLRKTTHVSNDKERDGGKDNAENGFITTRKNKIVRTTDENSQRGAGGILLQCSRKTRDGEKDNGVMKRKVLAETTNVTAGRQSEAKAMEITGKWRCPQKSKPLRGPPLKQLRLEQWVHRV</sequence>
<evidence type="ECO:0000313" key="2">
    <source>
        <dbReference type="Proteomes" id="UP001165190"/>
    </source>
</evidence>
<dbReference type="Proteomes" id="UP001165190">
    <property type="component" value="Unassembled WGS sequence"/>
</dbReference>
<gene>
    <name evidence="1" type="ORF">HRI_003234100</name>
</gene>
<dbReference type="PANTHER" id="PTHR36368:SF1">
    <property type="entry name" value="ATP-DEPENDENT CASEINOLYTIC PROTEASE_CROTONASE FAMILY PROTEIN"/>
    <property type="match status" value="1"/>
</dbReference>
<dbReference type="PANTHER" id="PTHR36368">
    <property type="entry name" value="ATP-DEPENDENT CASEINOLYTIC PROTEASE/CROTONASE FAMILY PROTEIN"/>
    <property type="match status" value="1"/>
</dbReference>
<accession>A0A9W7IK72</accession>
<reference evidence="1" key="1">
    <citation type="submission" date="2023-05" db="EMBL/GenBank/DDBJ databases">
        <title>Genome and transcriptome analyses reveal genes involved in the formation of fine ridges on petal epidermal cells in Hibiscus trionum.</title>
        <authorList>
            <person name="Koshimizu S."/>
            <person name="Masuda S."/>
            <person name="Ishii T."/>
            <person name="Shirasu K."/>
            <person name="Hoshino A."/>
            <person name="Arita M."/>
        </authorList>
    </citation>
    <scope>NUCLEOTIDE SEQUENCE</scope>
    <source>
        <strain evidence="1">Hamamatsu line</strain>
    </source>
</reference>
<protein>
    <submittedName>
        <fullName evidence="1">Uncharacterized protein</fullName>
    </submittedName>
</protein>
<organism evidence="1 2">
    <name type="scientific">Hibiscus trionum</name>
    <name type="common">Flower of an hour</name>
    <dbReference type="NCBI Taxonomy" id="183268"/>
    <lineage>
        <taxon>Eukaryota</taxon>
        <taxon>Viridiplantae</taxon>
        <taxon>Streptophyta</taxon>
        <taxon>Embryophyta</taxon>
        <taxon>Tracheophyta</taxon>
        <taxon>Spermatophyta</taxon>
        <taxon>Magnoliopsida</taxon>
        <taxon>eudicotyledons</taxon>
        <taxon>Gunneridae</taxon>
        <taxon>Pentapetalae</taxon>
        <taxon>rosids</taxon>
        <taxon>malvids</taxon>
        <taxon>Malvales</taxon>
        <taxon>Malvaceae</taxon>
        <taxon>Malvoideae</taxon>
        <taxon>Hibiscus</taxon>
    </lineage>
</organism>
<dbReference type="OrthoDB" id="1847229at2759"/>
<keyword evidence="2" id="KW-1185">Reference proteome</keyword>
<dbReference type="AlphaFoldDB" id="A0A9W7IK72"/>